<dbReference type="GO" id="GO:0051427">
    <property type="term" value="F:hormone receptor binding"/>
    <property type="evidence" value="ECO:0007669"/>
    <property type="project" value="TreeGrafter"/>
</dbReference>
<reference evidence="1" key="1">
    <citation type="submission" date="2019-06" db="EMBL/GenBank/DDBJ databases">
        <title>Molecular traces of glycoprotein subunits and their receptors in Penaeus indicus.</title>
        <authorList>
            <person name="James N."/>
            <person name="Tomy S."/>
        </authorList>
    </citation>
    <scope>NUCLEOTIDE SEQUENCE</scope>
    <source>
        <tissue evidence="1">Central nervous system</tissue>
    </source>
</reference>
<dbReference type="FunFam" id="2.10.90.10:FF:000049">
    <property type="entry name" value="Glycoprotein hormone alpha 2"/>
    <property type="match status" value="1"/>
</dbReference>
<accession>A0A8E4NKE3</accession>
<dbReference type="PANTHER" id="PTHR31129:SF2">
    <property type="entry name" value="GLYCOPROTEIN HORMONE ALPHA-2"/>
    <property type="match status" value="1"/>
</dbReference>
<name>A0A8E4NKE3_PENIN</name>
<dbReference type="GO" id="GO:0005615">
    <property type="term" value="C:extracellular space"/>
    <property type="evidence" value="ECO:0007669"/>
    <property type="project" value="TreeGrafter"/>
</dbReference>
<dbReference type="InterPro" id="IPR052680">
    <property type="entry name" value="Glyco_Hormone_Alpha"/>
</dbReference>
<dbReference type="InterPro" id="IPR029034">
    <property type="entry name" value="Cystine-knot_cytokine"/>
</dbReference>
<protein>
    <submittedName>
        <fullName evidence="1">Glycoprotein alpha 2</fullName>
    </submittedName>
</protein>
<sequence length="214" mass="24382">MSNRGRCDLLPAKPRAFPTSPSREIVDESETSALHVLFRVKRRQCVPLQLIHFTLKQKRSGVMLKVLVVLVTCLVASTAALKHSWQTPGCHKVGHTRRISIPECVEFDITTNACRGFCESWSVPSAWQTLLYNPHQIVTSIGQCCNIMDTEDVKVKVMCIEGPRELVFKSARTCALFPLQEVLDLQLATWEEEVMGTKRKKKREGKTLRTWCWK</sequence>
<dbReference type="EMBL" id="MN095234">
    <property type="protein sequence ID" value="QMX76591.1"/>
    <property type="molecule type" value="mRNA"/>
</dbReference>
<organism evidence="1">
    <name type="scientific">Penaeus indicus</name>
    <name type="common">Indian white prawn</name>
    <name type="synonym">Fenneropenaeus indicus</name>
    <dbReference type="NCBI Taxonomy" id="29960"/>
    <lineage>
        <taxon>Eukaryota</taxon>
        <taxon>Metazoa</taxon>
        <taxon>Ecdysozoa</taxon>
        <taxon>Arthropoda</taxon>
        <taxon>Crustacea</taxon>
        <taxon>Multicrustacea</taxon>
        <taxon>Malacostraca</taxon>
        <taxon>Eumalacostraca</taxon>
        <taxon>Eucarida</taxon>
        <taxon>Decapoda</taxon>
        <taxon>Dendrobranchiata</taxon>
        <taxon>Penaeoidea</taxon>
        <taxon>Penaeidae</taxon>
        <taxon>Penaeus</taxon>
    </lineage>
</organism>
<dbReference type="AlphaFoldDB" id="A0A8E4NKE3"/>
<proteinExistence type="evidence at transcript level"/>
<dbReference type="Gene3D" id="2.10.90.10">
    <property type="entry name" value="Cystine-knot cytokines"/>
    <property type="match status" value="1"/>
</dbReference>
<dbReference type="PANTHER" id="PTHR31129">
    <property type="entry name" value="GLYCOPROTEIN HORMONE ALPHA-2"/>
    <property type="match status" value="1"/>
</dbReference>
<dbReference type="GO" id="GO:0007166">
    <property type="term" value="P:cell surface receptor signaling pathway"/>
    <property type="evidence" value="ECO:0007669"/>
    <property type="project" value="TreeGrafter"/>
</dbReference>
<evidence type="ECO:0000313" key="1">
    <source>
        <dbReference type="EMBL" id="QMX76591.1"/>
    </source>
</evidence>